<accession>A0A164K8J4</accession>
<dbReference type="Pfam" id="PF19055">
    <property type="entry name" value="ABC2_membrane_7"/>
    <property type="match status" value="1"/>
</dbReference>
<evidence type="ECO:0000256" key="5">
    <source>
        <dbReference type="ARBA" id="ARBA00022741"/>
    </source>
</evidence>
<keyword evidence="13" id="KW-1185">Reference proteome</keyword>
<dbReference type="InterPro" id="IPR050352">
    <property type="entry name" value="ABCG_transporters"/>
</dbReference>
<gene>
    <name evidence="12" type="ORF">APZ42_034308</name>
</gene>
<feature type="transmembrane region" description="Helical" evidence="10">
    <location>
        <begin position="642"/>
        <end position="661"/>
    </location>
</feature>
<reference evidence="12 13" key="1">
    <citation type="submission" date="2016-03" db="EMBL/GenBank/DDBJ databases">
        <title>EvidentialGene: Evidence-directed Construction of Genes on Genomes.</title>
        <authorList>
            <person name="Gilbert D.G."/>
            <person name="Choi J.-H."/>
            <person name="Mockaitis K."/>
            <person name="Colbourne J."/>
            <person name="Pfrender M."/>
        </authorList>
    </citation>
    <scope>NUCLEOTIDE SEQUENCE [LARGE SCALE GENOMIC DNA]</scope>
    <source>
        <strain evidence="12 13">Xinb3</strain>
        <tissue evidence="12">Complete organism</tissue>
    </source>
</reference>
<evidence type="ECO:0000256" key="1">
    <source>
        <dbReference type="ARBA" id="ARBA00004141"/>
    </source>
</evidence>
<dbReference type="GO" id="GO:0005524">
    <property type="term" value="F:ATP binding"/>
    <property type="evidence" value="ECO:0007669"/>
    <property type="project" value="UniProtKB-KW"/>
</dbReference>
<comment type="caution">
    <text evidence="12">The sequence shown here is derived from an EMBL/GenBank/DDBJ whole genome shotgun (WGS) entry which is preliminary data.</text>
</comment>
<evidence type="ECO:0000256" key="6">
    <source>
        <dbReference type="ARBA" id="ARBA00022840"/>
    </source>
</evidence>
<evidence type="ECO:0000313" key="12">
    <source>
        <dbReference type="EMBL" id="KZS03048.1"/>
    </source>
</evidence>
<dbReference type="STRING" id="35525.A0A164K8J4"/>
<dbReference type="InterPro" id="IPR027417">
    <property type="entry name" value="P-loop_NTPase"/>
</dbReference>
<sequence>MEPTTPVTTSETSSTEFSSSDFTPIGRLFQQPNIAEKQAEEIAFLSLTRPSSHTDRPIGATLTWRDLSVYVTAPKAKGNAVPFKRVLNNVRGALQPGSLVALMGASGAGKSTLLNALACRCPPGVVVDGEIRVNGRLIDRSFCDMSGYVYQDDIFVGSLTAREHLLFTARLKMNGNWTPYEQNLRVNELLTELGLMKCQNVVIGVPGVTKGLSGGERKRLSFASQVLTDPPVLFCDEPTTGLDTFSAERLVFMLKELTQRGKTVVCTIHQPSSETFAMFDRLVLLAEGRIAYQGSSSGALGFFESMGYVCPATYNPADFYVQTLAVIPGLEDTSRSTVRAICDRFIVTSTAKQIDLLIQFETSLGQEMLDLSTKKGHQPAELSVNHQARWMVQFIWLLWRAFVDSYRNPAVHTLRIIQKIAIALLAGLCFHGVLGTRDQKTIQNIQGALFILTTENTFPALYGALGIFPMEWPLFLRDARGGLYSPSAYYLSKVVALIPGYVIETFVFVSIAYWLMGLKPEAGAFLYSCWILMVTCNTAAACGTFFSAACESIAVAISFLIPFDYILFITGGVLISLSSLPDYVSWTKYLSWFLYTNEALSAVQWQNVTSIRCENFNFPCLHNGQEVMNHFSFDFSHFSADITSMLFIYCIFHFLGLMALVRRSRS</sequence>
<protein>
    <submittedName>
        <fullName evidence="12">ABC protein, subfamily ABCG</fullName>
    </submittedName>
</protein>
<comment type="similarity">
    <text evidence="2">Belongs to the ABC transporter superfamily. ABCG family. Eye pigment precursor importer (TC 3.A.1.204) subfamily.</text>
</comment>
<dbReference type="GO" id="GO:0005886">
    <property type="term" value="C:plasma membrane"/>
    <property type="evidence" value="ECO:0007669"/>
    <property type="project" value="TreeGrafter"/>
</dbReference>
<evidence type="ECO:0000256" key="3">
    <source>
        <dbReference type="ARBA" id="ARBA00022448"/>
    </source>
</evidence>
<dbReference type="InterPro" id="IPR043926">
    <property type="entry name" value="ABCG_dom"/>
</dbReference>
<keyword evidence="3" id="KW-0813">Transport</keyword>
<organism evidence="12 13">
    <name type="scientific">Daphnia magna</name>
    <dbReference type="NCBI Taxonomy" id="35525"/>
    <lineage>
        <taxon>Eukaryota</taxon>
        <taxon>Metazoa</taxon>
        <taxon>Ecdysozoa</taxon>
        <taxon>Arthropoda</taxon>
        <taxon>Crustacea</taxon>
        <taxon>Branchiopoda</taxon>
        <taxon>Diplostraca</taxon>
        <taxon>Cladocera</taxon>
        <taxon>Anomopoda</taxon>
        <taxon>Daphniidae</taxon>
        <taxon>Daphnia</taxon>
    </lineage>
</organism>
<dbReference type="CDD" id="cd03213">
    <property type="entry name" value="ABCG_EPDR"/>
    <property type="match status" value="1"/>
</dbReference>
<keyword evidence="5" id="KW-0547">Nucleotide-binding</keyword>
<evidence type="ECO:0000313" key="13">
    <source>
        <dbReference type="Proteomes" id="UP000076858"/>
    </source>
</evidence>
<evidence type="ECO:0000256" key="4">
    <source>
        <dbReference type="ARBA" id="ARBA00022692"/>
    </source>
</evidence>
<dbReference type="PANTHER" id="PTHR48041:SF139">
    <property type="entry name" value="PROTEIN SCARLET"/>
    <property type="match status" value="1"/>
</dbReference>
<dbReference type="SUPFAM" id="SSF52540">
    <property type="entry name" value="P-loop containing nucleoside triphosphate hydrolases"/>
    <property type="match status" value="1"/>
</dbReference>
<dbReference type="InterPro" id="IPR013525">
    <property type="entry name" value="ABC2_TM"/>
</dbReference>
<dbReference type="EMBL" id="LRGB01003372">
    <property type="protein sequence ID" value="KZS03048.1"/>
    <property type="molecule type" value="Genomic_DNA"/>
</dbReference>
<feature type="transmembrane region" description="Helical" evidence="10">
    <location>
        <begin position="553"/>
        <end position="577"/>
    </location>
</feature>
<dbReference type="OrthoDB" id="66620at2759"/>
<feature type="region of interest" description="Disordered" evidence="9">
    <location>
        <begin position="1"/>
        <end position="24"/>
    </location>
</feature>
<feature type="domain" description="ABC transporter" evidence="11">
    <location>
        <begin position="62"/>
        <end position="312"/>
    </location>
</feature>
<feature type="transmembrane region" description="Helical" evidence="10">
    <location>
        <begin position="416"/>
        <end position="434"/>
    </location>
</feature>
<dbReference type="Pfam" id="PF01061">
    <property type="entry name" value="ABC2_membrane"/>
    <property type="match status" value="1"/>
</dbReference>
<evidence type="ECO:0000256" key="7">
    <source>
        <dbReference type="ARBA" id="ARBA00022989"/>
    </source>
</evidence>
<feature type="transmembrane region" description="Helical" evidence="10">
    <location>
        <begin position="522"/>
        <end position="546"/>
    </location>
</feature>
<dbReference type="GO" id="GO:0140359">
    <property type="term" value="F:ABC-type transporter activity"/>
    <property type="evidence" value="ECO:0007669"/>
    <property type="project" value="InterPro"/>
</dbReference>
<dbReference type="Proteomes" id="UP000076858">
    <property type="component" value="Unassembled WGS sequence"/>
</dbReference>
<feature type="transmembrane region" description="Helical" evidence="10">
    <location>
        <begin position="494"/>
        <end position="516"/>
    </location>
</feature>
<dbReference type="InterPro" id="IPR003439">
    <property type="entry name" value="ABC_transporter-like_ATP-bd"/>
</dbReference>
<dbReference type="Gene3D" id="3.40.50.300">
    <property type="entry name" value="P-loop containing nucleotide triphosphate hydrolases"/>
    <property type="match status" value="1"/>
</dbReference>
<evidence type="ECO:0000256" key="10">
    <source>
        <dbReference type="SAM" id="Phobius"/>
    </source>
</evidence>
<dbReference type="FunFam" id="3.40.50.300:FF:001581">
    <property type="entry name" value="Blast:Protein scarlet"/>
    <property type="match status" value="1"/>
</dbReference>
<name>A0A164K8J4_9CRUS</name>
<dbReference type="InterPro" id="IPR003593">
    <property type="entry name" value="AAA+_ATPase"/>
</dbReference>
<dbReference type="AlphaFoldDB" id="A0A164K8J4"/>
<dbReference type="InterPro" id="IPR017871">
    <property type="entry name" value="ABC_transporter-like_CS"/>
</dbReference>
<dbReference type="SMART" id="SM00382">
    <property type="entry name" value="AAA"/>
    <property type="match status" value="1"/>
</dbReference>
<keyword evidence="4 10" id="KW-0812">Transmembrane</keyword>
<dbReference type="PROSITE" id="PS00211">
    <property type="entry name" value="ABC_TRANSPORTER_1"/>
    <property type="match status" value="1"/>
</dbReference>
<keyword evidence="8 10" id="KW-0472">Membrane</keyword>
<evidence type="ECO:0000256" key="8">
    <source>
        <dbReference type="ARBA" id="ARBA00023136"/>
    </source>
</evidence>
<keyword evidence="6" id="KW-0067">ATP-binding</keyword>
<dbReference type="PANTHER" id="PTHR48041">
    <property type="entry name" value="ABC TRANSPORTER G FAMILY MEMBER 28"/>
    <property type="match status" value="1"/>
</dbReference>
<dbReference type="GO" id="GO:0030659">
    <property type="term" value="C:cytoplasmic vesicle membrane"/>
    <property type="evidence" value="ECO:0007669"/>
    <property type="project" value="TreeGrafter"/>
</dbReference>
<comment type="subcellular location">
    <subcellularLocation>
        <location evidence="1">Membrane</location>
        <topology evidence="1">Multi-pass membrane protein</topology>
    </subcellularLocation>
</comment>
<evidence type="ECO:0000259" key="11">
    <source>
        <dbReference type="PROSITE" id="PS50893"/>
    </source>
</evidence>
<dbReference type="GO" id="GO:0016887">
    <property type="term" value="F:ATP hydrolysis activity"/>
    <property type="evidence" value="ECO:0007669"/>
    <property type="project" value="InterPro"/>
</dbReference>
<evidence type="ECO:0000256" key="2">
    <source>
        <dbReference type="ARBA" id="ARBA00005814"/>
    </source>
</evidence>
<keyword evidence="7 10" id="KW-1133">Transmembrane helix</keyword>
<dbReference type="Pfam" id="PF00005">
    <property type="entry name" value="ABC_tran"/>
    <property type="match status" value="1"/>
</dbReference>
<dbReference type="PROSITE" id="PS50893">
    <property type="entry name" value="ABC_TRANSPORTER_2"/>
    <property type="match status" value="1"/>
</dbReference>
<proteinExistence type="inferred from homology"/>
<evidence type="ECO:0000256" key="9">
    <source>
        <dbReference type="SAM" id="MobiDB-lite"/>
    </source>
</evidence>